<feature type="region of interest" description="Disordered" evidence="13">
    <location>
        <begin position="1636"/>
        <end position="1662"/>
    </location>
</feature>
<feature type="region of interest" description="Disordered" evidence="13">
    <location>
        <begin position="1139"/>
        <end position="1164"/>
    </location>
</feature>
<dbReference type="GO" id="GO:0032266">
    <property type="term" value="F:phosphatidylinositol-3-phosphate binding"/>
    <property type="evidence" value="ECO:0007669"/>
    <property type="project" value="TreeGrafter"/>
</dbReference>
<dbReference type="GO" id="GO:0043495">
    <property type="term" value="F:protein-membrane adaptor activity"/>
    <property type="evidence" value="ECO:0007669"/>
    <property type="project" value="TreeGrafter"/>
</dbReference>
<keyword evidence="6" id="KW-0256">Endoplasmic reticulum</keyword>
<keyword evidence="5" id="KW-0813">Transport</keyword>
<evidence type="ECO:0000256" key="8">
    <source>
        <dbReference type="ARBA" id="ARBA00023055"/>
    </source>
</evidence>
<dbReference type="InterPro" id="IPR026849">
    <property type="entry name" value="ATG2"/>
</dbReference>
<dbReference type="GO" id="GO:0000422">
    <property type="term" value="P:autophagy of mitochondrion"/>
    <property type="evidence" value="ECO:0007669"/>
    <property type="project" value="TreeGrafter"/>
</dbReference>
<keyword evidence="8" id="KW-0445">Lipid transport</keyword>
<evidence type="ECO:0000256" key="6">
    <source>
        <dbReference type="ARBA" id="ARBA00022824"/>
    </source>
</evidence>
<feature type="region of interest" description="Disordered" evidence="13">
    <location>
        <begin position="409"/>
        <end position="440"/>
    </location>
</feature>
<evidence type="ECO:0000256" key="12">
    <source>
        <dbReference type="ARBA" id="ARBA00024631"/>
    </source>
</evidence>
<evidence type="ECO:0000256" key="11">
    <source>
        <dbReference type="ARBA" id="ARBA00024615"/>
    </source>
</evidence>
<sequence>MYLNWIPQNIQKRVFLYILQQLSLFSGIELPNLEEVSFNNIHLRDVAIDPEKITQIPGLRLRHGLLHNVSLKGSVKEGANLEIAGVDLVVAPSIDNLVQDIENAQALLAQSSADLTHTILLDSSVSSDTSDPDFGDFSGVSGPGLSSSIPHGSGKNLPLVPGNLPSSELPSSPMSADSSKRPSSLGGVMSKAIDMALLKLQIRVTNVTVKIVIEPADLILRIEEVVFSYKTGIKILSIKGLTVAVGRPFLDAGIRGRSNDGSSSGPHQENLDRNFSKNQENRENGEDSSESDQSDDQDDDEVVEEPLMDSMIFTPEEASSIYMSATSQSFAKTPEKIPPHSKDSSNTACLLHVDCIDVLFENVSPLSNVRIDIQNIKVAAVPLFPAASVVVNSLSKLFKLSLHQLKKRNSLNKPNGKRMPSHLQSYGNSAANEANSEASTSSGALDKLHVKSLEVSLTSALNTQGSFASFENEVSLIFSNFKMKIKDESLTYGGLEAFEILRYFKGQKSHIFEFNSADNAAPHNNSEFQQEQKISEEKIATRKADVRFEYLKINPNNSLDTELTILISKPGSMYLDAQVLKYFLNLSLCISALDKHLNILLKSARQFNEILNPGLPVTHSSHGSSNAYTQVVVQTASFEADVRLSATSILKFFVLPISYNKAMDQLIIPGINMYELSGDLKTQILKFSEIRGNLATTKFDSFHYSAGSSAPRKAALRSSTSIHVGAISGTMTRDLLSALMSNIGYFLLALEIADNVNSLKVTLACELSSEKSNLSQSSNLLNSIYSPQNRYRRMNNAQIMFGDVQSLPSTIKLTLNLLRFSLTDINKTFGGLNLKAERFELLRLNNRFCGHVTSLLVMRTLVAESLLNHISNVQSQFPMIQFRQKGDEKLIFEVVCRGFMLNYHVNWLTLLNSDTDKKSCPASEQKMKSTESEMEIRMIYHDFAIGVLPGRLKSKLCLTAMTGSLDIALNYNRFCFKSSFRDLKVLLIDDIHFLRDITTVSGSKVQSELIRSGYVDIGFINLLHVGIDVDKNCTRLKLGQLEETNRLSGVDPKINIDHFCLDTCADSAHTFLQTMNDLKEPMLFKDQEKFRLHVKDDFLMPDDIFEKLKASEKEDTPKLHRIPSRMTKDEIIFVDNYRSEQHSDEEVKNPRKPDLNTSSCSSDQGSSIRVVESYFNDEEHTEKRSENPFTLSLNVRCAEVYLHDGYDWKSTRKSIKSAVKSLEKRSHELDIPKLEENSLHGRDSSDCDNEDLVHSNLKDLEGDEHHLIADLQNFMLRQTIFESIHIGTDKSIGASNLVEIINAQVRGDGEPEELEPQAHTNVKIDKTFKDLKLRRSQRHKISAEIHNLSVKAKFYDDELCDDHFLLPTSQSKVANNTEIRLDTIEILDNVQSSTWNRMLTYLNALGKREIGNNMLELSITNVRPDSRMPFTEMIIALKVLPLRLFIDQDTLGFATRFFGFKDSRFGLPAEETPYFQKITIDPLRIKFDYKPKSINYAGIRSGNNAELANLFILDGSDLKLKKAAVYGVHGFPKLGRGLAQIYGPYIQKYQLSGLLSGLAPIKSIINVGNGVRDLVSLPIEEYKRDGRVLHGIQKGSISLAKVTANELLRLGVKLASGAQVVLENLEEYFGGEGALARRSKGRSLQQKPKPPTKPKTDKRKNLLESSQILKDSVVRDPDLLLKPIQYLHSAIDEEDLDSEIGQLQSSILLFDSEGEDENEIEEDLTEETERKVTSLYSNQPSNAKEGFKSAFKAMGHNFKGSKKKFSVLKRELKSADTLQEQIVSVARNSPVIVIRPLIGGTEAMMKTLMGISNGIDSRSFQESHDKYRTEKNGE</sequence>
<proteinExistence type="inferred from homology"/>
<feature type="region of interest" description="Disordered" evidence="13">
    <location>
        <begin position="256"/>
        <end position="301"/>
    </location>
</feature>
<dbReference type="GO" id="GO:0061723">
    <property type="term" value="P:glycophagy"/>
    <property type="evidence" value="ECO:0007669"/>
    <property type="project" value="TreeGrafter"/>
</dbReference>
<dbReference type="EMBL" id="LXTC01000001">
    <property type="protein sequence ID" value="OBA22677.1"/>
    <property type="molecule type" value="Genomic_DNA"/>
</dbReference>
<dbReference type="GO" id="GO:0034045">
    <property type="term" value="C:phagophore assembly site membrane"/>
    <property type="evidence" value="ECO:0007669"/>
    <property type="project" value="UniProtKB-SubCell"/>
</dbReference>
<name>A0A1A0HFK5_9ASCO</name>
<comment type="catalytic activity">
    <reaction evidence="12">
        <text>a 1,2-diacyl-sn-glycero-3-phosphocholine(in) = a 1,2-diacyl-sn-glycero-3-phosphocholine(out)</text>
        <dbReference type="Rhea" id="RHEA:38571"/>
        <dbReference type="ChEBI" id="CHEBI:57643"/>
    </reaction>
</comment>
<evidence type="ECO:0000256" key="13">
    <source>
        <dbReference type="SAM" id="MobiDB-lite"/>
    </source>
</evidence>
<protein>
    <recommendedName>
        <fullName evidence="4">Autophagy-related protein 2</fullName>
    </recommendedName>
</protein>
<comment type="subcellular location">
    <subcellularLocation>
        <location evidence="1">Endoplasmic reticulum membrane</location>
        <topology evidence="1">Peripheral membrane protein</topology>
    </subcellularLocation>
    <subcellularLocation>
        <location evidence="2">Preautophagosomal structure membrane</location>
        <topology evidence="2">Peripheral membrane protein</topology>
    </subcellularLocation>
</comment>
<dbReference type="PANTHER" id="PTHR13190:SF1">
    <property type="entry name" value="AUTOPHAGY-RELATED 2, ISOFORM A"/>
    <property type="match status" value="1"/>
</dbReference>
<accession>A0A1A0HFK5</accession>
<comment type="similarity">
    <text evidence="3">Belongs to the ATG2 family.</text>
</comment>
<dbReference type="GO" id="GO:0006869">
    <property type="term" value="P:lipid transport"/>
    <property type="evidence" value="ECO:0007669"/>
    <property type="project" value="UniProtKB-KW"/>
</dbReference>
<feature type="compositionally biased region" description="Low complexity" evidence="13">
    <location>
        <begin position="427"/>
        <end position="440"/>
    </location>
</feature>
<evidence type="ECO:0000256" key="4">
    <source>
        <dbReference type="ARBA" id="ARBA00018070"/>
    </source>
</evidence>
<dbReference type="GO" id="GO:0005789">
    <property type="term" value="C:endoplasmic reticulum membrane"/>
    <property type="evidence" value="ECO:0007669"/>
    <property type="project" value="UniProtKB-SubCell"/>
</dbReference>
<dbReference type="Pfam" id="PF13329">
    <property type="entry name" value="ATG2_CAD"/>
    <property type="match status" value="1"/>
</dbReference>
<evidence type="ECO:0000256" key="9">
    <source>
        <dbReference type="ARBA" id="ARBA00023136"/>
    </source>
</evidence>
<keyword evidence="15" id="KW-1185">Reference proteome</keyword>
<keyword evidence="7" id="KW-0072">Autophagy</keyword>
<gene>
    <name evidence="14" type="ORF">METBIDRAFT_29273</name>
</gene>
<dbReference type="Proteomes" id="UP000092555">
    <property type="component" value="Unassembled WGS sequence"/>
</dbReference>
<feature type="compositionally biased region" description="Low complexity" evidence="13">
    <location>
        <begin position="165"/>
        <end position="184"/>
    </location>
</feature>
<comment type="catalytic activity">
    <reaction evidence="11">
        <text>a 1,2-diacyl-sn-glycero-3-phosphoethanolamine(in) = a 1,2-diacyl-sn-glycero-3-phosphoethanolamine(out)</text>
        <dbReference type="Rhea" id="RHEA:38895"/>
        <dbReference type="ChEBI" id="CHEBI:64612"/>
    </reaction>
</comment>
<dbReference type="GO" id="GO:0034727">
    <property type="term" value="P:piecemeal microautophagy of the nucleus"/>
    <property type="evidence" value="ECO:0007669"/>
    <property type="project" value="TreeGrafter"/>
</dbReference>
<feature type="compositionally biased region" description="Acidic residues" evidence="13">
    <location>
        <begin position="286"/>
        <end position="301"/>
    </location>
</feature>
<evidence type="ECO:0000313" key="14">
    <source>
        <dbReference type="EMBL" id="OBA22677.1"/>
    </source>
</evidence>
<dbReference type="GO" id="GO:0000045">
    <property type="term" value="P:autophagosome assembly"/>
    <property type="evidence" value="ECO:0007669"/>
    <property type="project" value="TreeGrafter"/>
</dbReference>
<dbReference type="GO" id="GO:0061709">
    <property type="term" value="P:reticulophagy"/>
    <property type="evidence" value="ECO:0007669"/>
    <property type="project" value="TreeGrafter"/>
</dbReference>
<evidence type="ECO:0000256" key="2">
    <source>
        <dbReference type="ARBA" id="ARBA00004623"/>
    </source>
</evidence>
<evidence type="ECO:0000256" key="7">
    <source>
        <dbReference type="ARBA" id="ARBA00023006"/>
    </source>
</evidence>
<evidence type="ECO:0000256" key="3">
    <source>
        <dbReference type="ARBA" id="ARBA00009714"/>
    </source>
</evidence>
<evidence type="ECO:0000256" key="1">
    <source>
        <dbReference type="ARBA" id="ARBA00004406"/>
    </source>
</evidence>
<feature type="compositionally biased region" description="Basic and acidic residues" evidence="13">
    <location>
        <begin position="269"/>
        <end position="285"/>
    </location>
</feature>
<feature type="compositionally biased region" description="Polar residues" evidence="13">
    <location>
        <begin position="1155"/>
        <end position="1164"/>
    </location>
</feature>
<dbReference type="GO" id="GO:0061908">
    <property type="term" value="C:phagophore"/>
    <property type="evidence" value="ECO:0007669"/>
    <property type="project" value="TreeGrafter"/>
</dbReference>
<keyword evidence="9" id="KW-0472">Membrane</keyword>
<evidence type="ECO:0000313" key="15">
    <source>
        <dbReference type="Proteomes" id="UP000092555"/>
    </source>
</evidence>
<dbReference type="RefSeq" id="XP_018713158.1">
    <property type="nucleotide sequence ID" value="XM_018855374.1"/>
</dbReference>
<feature type="region of interest" description="Disordered" evidence="13">
    <location>
        <begin position="156"/>
        <end position="185"/>
    </location>
</feature>
<dbReference type="GeneID" id="30028350"/>
<feature type="compositionally biased region" description="Basic residues" evidence="13">
    <location>
        <begin position="409"/>
        <end position="420"/>
    </location>
</feature>
<reference evidence="14 15" key="1">
    <citation type="submission" date="2016-05" db="EMBL/GenBank/DDBJ databases">
        <title>Comparative genomics of biotechnologically important yeasts.</title>
        <authorList>
            <consortium name="DOE Joint Genome Institute"/>
            <person name="Riley R."/>
            <person name="Haridas S."/>
            <person name="Wolfe K.H."/>
            <person name="Lopes M.R."/>
            <person name="Hittinger C.T."/>
            <person name="Goker M."/>
            <person name="Salamov A."/>
            <person name="Wisecaver J."/>
            <person name="Long T.M."/>
            <person name="Aerts A.L."/>
            <person name="Barry K."/>
            <person name="Choi C."/>
            <person name="Clum A."/>
            <person name="Coughlan A.Y."/>
            <person name="Deshpande S."/>
            <person name="Douglass A.P."/>
            <person name="Hanson S.J."/>
            <person name="Klenk H.-P."/>
            <person name="LaButti K."/>
            <person name="Lapidus A."/>
            <person name="Lindquist E."/>
            <person name="Lipzen A."/>
            <person name="Meier-kolthoff J.P."/>
            <person name="Ohm R.A."/>
            <person name="Otillar R.P."/>
            <person name="Pangilinan J."/>
            <person name="Peng Y."/>
            <person name="Rokas A."/>
            <person name="Rosa C.A."/>
            <person name="Scheuner C."/>
            <person name="Sibirny A.A."/>
            <person name="Slot J.C."/>
            <person name="Stielow J.B."/>
            <person name="Sun H."/>
            <person name="Kurtzman C.P."/>
            <person name="Blackwell M."/>
            <person name="Grigoriev I.V."/>
            <person name="Jeffries T.W."/>
        </authorList>
    </citation>
    <scope>NUCLEOTIDE SEQUENCE [LARGE SCALE GENOMIC DNA]</scope>
    <source>
        <strain evidence="14 15">NRRL YB-4993</strain>
    </source>
</reference>
<dbReference type="OrthoDB" id="18982at2759"/>
<feature type="compositionally biased region" description="Basic and acidic residues" evidence="13">
    <location>
        <begin position="1139"/>
        <end position="1154"/>
    </location>
</feature>
<comment type="caution">
    <text evidence="14">The sequence shown here is derived from an EMBL/GenBank/DDBJ whole genome shotgun (WGS) entry which is preliminary data.</text>
</comment>
<dbReference type="PANTHER" id="PTHR13190">
    <property type="entry name" value="AUTOPHAGY-RELATED 2, ISOFORM A"/>
    <property type="match status" value="1"/>
</dbReference>
<comment type="catalytic activity">
    <reaction evidence="10">
        <text>a 1,2-diacyl-sn-glycero-3-phospho-L-serine(in) = a 1,2-diacyl-sn-glycero-3-phospho-L-serine(out)</text>
        <dbReference type="Rhea" id="RHEA:38663"/>
        <dbReference type="ChEBI" id="CHEBI:57262"/>
    </reaction>
</comment>
<evidence type="ECO:0000256" key="5">
    <source>
        <dbReference type="ARBA" id="ARBA00022448"/>
    </source>
</evidence>
<evidence type="ECO:0000256" key="10">
    <source>
        <dbReference type="ARBA" id="ARBA00024479"/>
    </source>
</evidence>
<organism evidence="14 15">
    <name type="scientific">Metschnikowia bicuspidata var. bicuspidata NRRL YB-4993</name>
    <dbReference type="NCBI Taxonomy" id="869754"/>
    <lineage>
        <taxon>Eukaryota</taxon>
        <taxon>Fungi</taxon>
        <taxon>Dikarya</taxon>
        <taxon>Ascomycota</taxon>
        <taxon>Saccharomycotina</taxon>
        <taxon>Pichiomycetes</taxon>
        <taxon>Metschnikowiaceae</taxon>
        <taxon>Metschnikowia</taxon>
    </lineage>
</organism>
<dbReference type="STRING" id="869754.A0A1A0HFK5"/>